<evidence type="ECO:0000313" key="2">
    <source>
        <dbReference type="Proteomes" id="UP001236559"/>
    </source>
</evidence>
<dbReference type="RefSeq" id="WP_023055910.1">
    <property type="nucleotide sequence ID" value="NZ_JAUSTN010000007.1"/>
</dbReference>
<organism evidence="1 2">
    <name type="scientific">Peptoniphilus koenoeneniae</name>
    <dbReference type="NCBI Taxonomy" id="507751"/>
    <lineage>
        <taxon>Bacteria</taxon>
        <taxon>Bacillati</taxon>
        <taxon>Bacillota</taxon>
        <taxon>Tissierellia</taxon>
        <taxon>Tissierellales</taxon>
        <taxon>Peptoniphilaceae</taxon>
        <taxon>Peptoniphilus</taxon>
    </lineage>
</organism>
<proteinExistence type="predicted"/>
<accession>A0ABU0AW22</accession>
<gene>
    <name evidence="1" type="ORF">J2S72_001450</name>
</gene>
<comment type="caution">
    <text evidence="1">The sequence shown here is derived from an EMBL/GenBank/DDBJ whole genome shotgun (WGS) entry which is preliminary data.</text>
</comment>
<evidence type="ECO:0000313" key="1">
    <source>
        <dbReference type="EMBL" id="MDQ0275423.1"/>
    </source>
</evidence>
<reference evidence="1 2" key="1">
    <citation type="submission" date="2023-07" db="EMBL/GenBank/DDBJ databases">
        <title>Genomic Encyclopedia of Type Strains, Phase IV (KMG-IV): sequencing the most valuable type-strain genomes for metagenomic binning, comparative biology and taxonomic classification.</title>
        <authorList>
            <person name="Goeker M."/>
        </authorList>
    </citation>
    <scope>NUCLEOTIDE SEQUENCE [LARGE SCALE GENOMIC DNA]</scope>
    <source>
        <strain evidence="1 2">DSM 22616</strain>
    </source>
</reference>
<dbReference type="EMBL" id="JAUSTN010000007">
    <property type="protein sequence ID" value="MDQ0275423.1"/>
    <property type="molecule type" value="Genomic_DNA"/>
</dbReference>
<dbReference type="Proteomes" id="UP001236559">
    <property type="component" value="Unassembled WGS sequence"/>
</dbReference>
<keyword evidence="2" id="KW-1185">Reference proteome</keyword>
<sequence length="68" mass="8263">MFNRVADAIAIEGFENSLNYFNDLKKTDWFYYEIVEASNSHELIRRDKSDKYNRTYEAWTKVFDIKNK</sequence>
<protein>
    <submittedName>
        <fullName evidence="1">Uncharacterized protein</fullName>
    </submittedName>
</protein>
<name>A0ABU0AW22_9FIRM</name>